<evidence type="ECO:0000313" key="5">
    <source>
        <dbReference type="EMBL" id="KIC92677.1"/>
    </source>
</evidence>
<dbReference type="InterPro" id="IPR001789">
    <property type="entry name" value="Sig_transdc_resp-reg_receiver"/>
</dbReference>
<dbReference type="InterPro" id="IPR039420">
    <property type="entry name" value="WalR-like"/>
</dbReference>
<dbReference type="GO" id="GO:0000156">
    <property type="term" value="F:phosphorelay response regulator activity"/>
    <property type="evidence" value="ECO:0007669"/>
    <property type="project" value="TreeGrafter"/>
</dbReference>
<dbReference type="Gene3D" id="2.40.50.1020">
    <property type="entry name" value="LytTr DNA-binding domain"/>
    <property type="match status" value="1"/>
</dbReference>
<sequence>MIKAITVDDERHCLETLALLLKEYCPDVHLVEECRSGALAWEAISKYQPDLVFLDIEMPSMNGFQLLEQFEDIPFAVIFTTSYDQYAIKAIRFSALDYLLKPIDPNELILAINKYREHRRAPITEQIKLLLQQVNGKGQQFNKVAVPTAEGFELVPADELIRCEANDNYTLLFLHNNRKIVACRTLKEMEEQLGNFPNFIRVHHSYIVNLNEVIRYVRGEGGYLAMSDGSTVNVSRSRKESLLKWF</sequence>
<keyword evidence="1" id="KW-0238">DNA-binding</keyword>
<keyword evidence="2" id="KW-0597">Phosphoprotein</keyword>
<dbReference type="GO" id="GO:0000976">
    <property type="term" value="F:transcription cis-regulatory region binding"/>
    <property type="evidence" value="ECO:0007669"/>
    <property type="project" value="TreeGrafter"/>
</dbReference>
<dbReference type="PROSITE" id="PS50930">
    <property type="entry name" value="HTH_LYTTR"/>
    <property type="match status" value="1"/>
</dbReference>
<dbReference type="SUPFAM" id="SSF52172">
    <property type="entry name" value="CheY-like"/>
    <property type="match status" value="1"/>
</dbReference>
<organism evidence="5 6">
    <name type="scientific">Flavihumibacter solisilvae</name>
    <dbReference type="NCBI Taxonomy" id="1349421"/>
    <lineage>
        <taxon>Bacteria</taxon>
        <taxon>Pseudomonadati</taxon>
        <taxon>Bacteroidota</taxon>
        <taxon>Chitinophagia</taxon>
        <taxon>Chitinophagales</taxon>
        <taxon>Chitinophagaceae</taxon>
        <taxon>Flavihumibacter</taxon>
    </lineage>
</organism>
<evidence type="ECO:0000259" key="3">
    <source>
        <dbReference type="PROSITE" id="PS50110"/>
    </source>
</evidence>
<comment type="caution">
    <text evidence="5">The sequence shown here is derived from an EMBL/GenBank/DDBJ whole genome shotgun (WGS) entry which is preliminary data.</text>
</comment>
<dbReference type="STRING" id="1349421.OI18_21380"/>
<feature type="modified residue" description="4-aspartylphosphate" evidence="2">
    <location>
        <position position="55"/>
    </location>
</feature>
<protein>
    <submittedName>
        <fullName evidence="5">LytTR family two component transcriptional regulator</fullName>
    </submittedName>
</protein>
<evidence type="ECO:0000259" key="4">
    <source>
        <dbReference type="PROSITE" id="PS50930"/>
    </source>
</evidence>
<dbReference type="InterPro" id="IPR007492">
    <property type="entry name" value="LytTR_DNA-bd_dom"/>
</dbReference>
<gene>
    <name evidence="5" type="ORF">OI18_21380</name>
</gene>
<evidence type="ECO:0000256" key="1">
    <source>
        <dbReference type="ARBA" id="ARBA00023125"/>
    </source>
</evidence>
<dbReference type="OrthoDB" id="1646880at2"/>
<dbReference type="GO" id="GO:0005829">
    <property type="term" value="C:cytosol"/>
    <property type="evidence" value="ECO:0007669"/>
    <property type="project" value="TreeGrafter"/>
</dbReference>
<dbReference type="AlphaFoldDB" id="A0A0C1KY98"/>
<dbReference type="EMBL" id="JSVC01000032">
    <property type="protein sequence ID" value="KIC92677.1"/>
    <property type="molecule type" value="Genomic_DNA"/>
</dbReference>
<dbReference type="SMART" id="SM00448">
    <property type="entry name" value="REC"/>
    <property type="match status" value="1"/>
</dbReference>
<evidence type="ECO:0000256" key="2">
    <source>
        <dbReference type="PROSITE-ProRule" id="PRU00169"/>
    </source>
</evidence>
<keyword evidence="6" id="KW-1185">Reference proteome</keyword>
<feature type="domain" description="Response regulatory" evidence="3">
    <location>
        <begin position="3"/>
        <end position="116"/>
    </location>
</feature>
<name>A0A0C1KY98_9BACT</name>
<proteinExistence type="predicted"/>
<dbReference type="Proteomes" id="UP000031408">
    <property type="component" value="Unassembled WGS sequence"/>
</dbReference>
<dbReference type="Gene3D" id="3.40.50.2300">
    <property type="match status" value="1"/>
</dbReference>
<evidence type="ECO:0000313" key="6">
    <source>
        <dbReference type="Proteomes" id="UP000031408"/>
    </source>
</evidence>
<dbReference type="GO" id="GO:0006355">
    <property type="term" value="P:regulation of DNA-templated transcription"/>
    <property type="evidence" value="ECO:0007669"/>
    <property type="project" value="TreeGrafter"/>
</dbReference>
<dbReference type="GO" id="GO:0032993">
    <property type="term" value="C:protein-DNA complex"/>
    <property type="evidence" value="ECO:0007669"/>
    <property type="project" value="TreeGrafter"/>
</dbReference>
<dbReference type="Pfam" id="PF04397">
    <property type="entry name" value="LytTR"/>
    <property type="match status" value="1"/>
</dbReference>
<reference evidence="5 6" key="1">
    <citation type="submission" date="2014-11" db="EMBL/GenBank/DDBJ databases">
        <title>Genome sequence of Flavihumibacter solisilvae 3-3.</title>
        <authorList>
            <person name="Zhou G."/>
            <person name="Li M."/>
            <person name="Wang G."/>
        </authorList>
    </citation>
    <scope>NUCLEOTIDE SEQUENCE [LARGE SCALE GENOMIC DNA]</scope>
    <source>
        <strain evidence="5 6">3-3</strain>
    </source>
</reference>
<dbReference type="RefSeq" id="WP_039143868.1">
    <property type="nucleotide sequence ID" value="NZ_JSVC01000032.1"/>
</dbReference>
<dbReference type="PANTHER" id="PTHR48111:SF69">
    <property type="entry name" value="RESPONSE REGULATOR RECEIVER"/>
    <property type="match status" value="1"/>
</dbReference>
<dbReference type="PROSITE" id="PS50110">
    <property type="entry name" value="RESPONSE_REGULATORY"/>
    <property type="match status" value="1"/>
</dbReference>
<dbReference type="PANTHER" id="PTHR48111">
    <property type="entry name" value="REGULATOR OF RPOS"/>
    <property type="match status" value="1"/>
</dbReference>
<dbReference type="Pfam" id="PF00072">
    <property type="entry name" value="Response_reg"/>
    <property type="match status" value="1"/>
</dbReference>
<feature type="domain" description="HTH LytTR-type" evidence="4">
    <location>
        <begin position="144"/>
        <end position="246"/>
    </location>
</feature>
<dbReference type="SMART" id="SM00850">
    <property type="entry name" value="LytTR"/>
    <property type="match status" value="1"/>
</dbReference>
<accession>A0A0C1KY98</accession>
<dbReference type="InterPro" id="IPR011006">
    <property type="entry name" value="CheY-like_superfamily"/>
</dbReference>